<dbReference type="InterPro" id="IPR005471">
    <property type="entry name" value="Tscrpt_reg_IclR_N"/>
</dbReference>
<evidence type="ECO:0000259" key="2">
    <source>
        <dbReference type="PROSITE" id="PS51077"/>
    </source>
</evidence>
<accession>A0ABW1PHH2</accession>
<dbReference type="SUPFAM" id="SSF46785">
    <property type="entry name" value="Winged helix' DNA-binding domain"/>
    <property type="match status" value="1"/>
</dbReference>
<dbReference type="RefSeq" id="WP_380642600.1">
    <property type="nucleotide sequence ID" value="NZ_JBHSQO010000062.1"/>
</dbReference>
<feature type="domain" description="HTH iclR-type" evidence="2">
    <location>
        <begin position="45"/>
        <end position="105"/>
    </location>
</feature>
<dbReference type="SMART" id="SM00346">
    <property type="entry name" value="HTH_ICLR"/>
    <property type="match status" value="1"/>
</dbReference>
<protein>
    <submittedName>
        <fullName evidence="3">Helix-turn-helix domain-containing protein</fullName>
    </submittedName>
</protein>
<feature type="compositionally biased region" description="Low complexity" evidence="1">
    <location>
        <begin position="27"/>
        <end position="42"/>
    </location>
</feature>
<proteinExistence type="predicted"/>
<reference evidence="4" key="1">
    <citation type="journal article" date="2019" name="Int. J. Syst. Evol. Microbiol.">
        <title>The Global Catalogue of Microorganisms (GCM) 10K type strain sequencing project: providing services to taxonomists for standard genome sequencing and annotation.</title>
        <authorList>
            <consortium name="The Broad Institute Genomics Platform"/>
            <consortium name="The Broad Institute Genome Sequencing Center for Infectious Disease"/>
            <person name="Wu L."/>
            <person name="Ma J."/>
        </authorList>
    </citation>
    <scope>NUCLEOTIDE SEQUENCE [LARGE SCALE GENOMIC DNA]</scope>
    <source>
        <strain evidence="4">CGMCC 4.7246</strain>
    </source>
</reference>
<name>A0ABW1PHH2_9PSEU</name>
<dbReference type="EMBL" id="JBHSQO010000062">
    <property type="protein sequence ID" value="MFC6094392.1"/>
    <property type="molecule type" value="Genomic_DNA"/>
</dbReference>
<keyword evidence="4" id="KW-1185">Reference proteome</keyword>
<gene>
    <name evidence="3" type="ORF">ACFP3R_34435</name>
</gene>
<dbReference type="Gene3D" id="1.10.10.10">
    <property type="entry name" value="Winged helix-like DNA-binding domain superfamily/Winged helix DNA-binding domain"/>
    <property type="match status" value="1"/>
</dbReference>
<dbReference type="PROSITE" id="PS51077">
    <property type="entry name" value="HTH_ICLR"/>
    <property type="match status" value="1"/>
</dbReference>
<dbReference type="InterPro" id="IPR036388">
    <property type="entry name" value="WH-like_DNA-bd_sf"/>
</dbReference>
<dbReference type="Proteomes" id="UP001596220">
    <property type="component" value="Unassembled WGS sequence"/>
</dbReference>
<sequence length="124" mass="13878">MSFIDDGRDRGVLRSERPVEDRHVEPEAPGAPGDPDTAAGDGSRSSVLERAFQMLKLVANEKRPMNLTEMSRAVRLPLPTTYRLAKALVRLRALERDRGRYTLGPVWSEWSDATLERQPADSSC</sequence>
<evidence type="ECO:0000313" key="4">
    <source>
        <dbReference type="Proteomes" id="UP001596220"/>
    </source>
</evidence>
<feature type="compositionally biased region" description="Basic and acidic residues" evidence="1">
    <location>
        <begin position="1"/>
        <end position="26"/>
    </location>
</feature>
<organism evidence="3 4">
    <name type="scientific">Saccharothrix lopnurensis</name>
    <dbReference type="NCBI Taxonomy" id="1670621"/>
    <lineage>
        <taxon>Bacteria</taxon>
        <taxon>Bacillati</taxon>
        <taxon>Actinomycetota</taxon>
        <taxon>Actinomycetes</taxon>
        <taxon>Pseudonocardiales</taxon>
        <taxon>Pseudonocardiaceae</taxon>
        <taxon>Saccharothrix</taxon>
    </lineage>
</organism>
<dbReference type="InterPro" id="IPR036390">
    <property type="entry name" value="WH_DNA-bd_sf"/>
</dbReference>
<evidence type="ECO:0000313" key="3">
    <source>
        <dbReference type="EMBL" id="MFC6094392.1"/>
    </source>
</evidence>
<feature type="region of interest" description="Disordered" evidence="1">
    <location>
        <begin position="1"/>
        <end position="45"/>
    </location>
</feature>
<dbReference type="Pfam" id="PF09339">
    <property type="entry name" value="HTH_IclR"/>
    <property type="match status" value="1"/>
</dbReference>
<evidence type="ECO:0000256" key="1">
    <source>
        <dbReference type="SAM" id="MobiDB-lite"/>
    </source>
</evidence>
<comment type="caution">
    <text evidence="3">The sequence shown here is derived from an EMBL/GenBank/DDBJ whole genome shotgun (WGS) entry which is preliminary data.</text>
</comment>